<organism evidence="1 2">
    <name type="scientific">Corallococcus praedator</name>
    <dbReference type="NCBI Taxonomy" id="2316724"/>
    <lineage>
        <taxon>Bacteria</taxon>
        <taxon>Pseudomonadati</taxon>
        <taxon>Myxococcota</taxon>
        <taxon>Myxococcia</taxon>
        <taxon>Myxococcales</taxon>
        <taxon>Cystobacterineae</taxon>
        <taxon>Myxococcaceae</taxon>
        <taxon>Corallococcus</taxon>
    </lineage>
</organism>
<name>A0ABX9Q6B0_9BACT</name>
<sequence length="130" mass="15102">MSVIHERKRARHRELLLPVLQDILNDCAVMPNEDCADLIVSIDALEFGKTVRQIYVDFRGHWRNPEAAQGAHERYLRQAAARGEETYVDLTDVAHLPWLLEKVEIELQHRLGLAYRPQIRRLSELLQEGP</sequence>
<proteinExistence type="predicted"/>
<accession>A0ABX9Q6B0</accession>
<reference evidence="1 2" key="1">
    <citation type="submission" date="2018-09" db="EMBL/GenBank/DDBJ databases">
        <authorList>
            <person name="Livingstone P.G."/>
            <person name="Whitworth D.E."/>
        </authorList>
    </citation>
    <scope>NUCLEOTIDE SEQUENCE [LARGE SCALE GENOMIC DNA]</scope>
    <source>
        <strain evidence="1 2">CA031B</strain>
    </source>
</reference>
<keyword evidence="2" id="KW-1185">Reference proteome</keyword>
<protein>
    <submittedName>
        <fullName evidence="1">Uncharacterized protein</fullName>
    </submittedName>
</protein>
<comment type="caution">
    <text evidence="1">The sequence shown here is derived from an EMBL/GenBank/DDBJ whole genome shotgun (WGS) entry which is preliminary data.</text>
</comment>
<gene>
    <name evidence="1" type="ORF">D7Y13_38215</name>
</gene>
<dbReference type="EMBL" id="RAWI01000539">
    <property type="protein sequence ID" value="RKH91898.1"/>
    <property type="molecule type" value="Genomic_DNA"/>
</dbReference>
<dbReference type="Proteomes" id="UP000278907">
    <property type="component" value="Unassembled WGS sequence"/>
</dbReference>
<evidence type="ECO:0000313" key="1">
    <source>
        <dbReference type="EMBL" id="RKH91898.1"/>
    </source>
</evidence>
<evidence type="ECO:0000313" key="2">
    <source>
        <dbReference type="Proteomes" id="UP000278907"/>
    </source>
</evidence>